<keyword evidence="1" id="KW-0472">Membrane</keyword>
<keyword evidence="1" id="KW-1133">Transmembrane helix</keyword>
<sequence length="135" mass="14636">MGAFRDRVVDADCRRFPNHQRTEGYVVTPPSSLSPVLLAVLLLAALVTVPLVGLALAAYLRRRSRSYLLVVLAVGTLLARTGVAVASVTGFFGGDVHHLLEHALDAAMASLVVAAVYYVRASEREAEYRTEEVDR</sequence>
<dbReference type="RefSeq" id="WP_279527557.1">
    <property type="nucleotide sequence ID" value="NZ_CP122312.1"/>
</dbReference>
<dbReference type="Pfam" id="PF24283">
    <property type="entry name" value="DUF7471"/>
    <property type="match status" value="1"/>
</dbReference>
<dbReference type="Proteomes" id="UP001596447">
    <property type="component" value="Unassembled WGS sequence"/>
</dbReference>
<accession>A0ABD5Z6K5</accession>
<gene>
    <name evidence="2" type="ORF">ACFQJ9_15475</name>
</gene>
<feature type="transmembrane region" description="Helical" evidence="1">
    <location>
        <begin position="67"/>
        <end position="93"/>
    </location>
</feature>
<comment type="caution">
    <text evidence="2">The sequence shown here is derived from an EMBL/GenBank/DDBJ whole genome shotgun (WGS) entry which is preliminary data.</text>
</comment>
<dbReference type="EMBL" id="JBHTAR010000011">
    <property type="protein sequence ID" value="MFC7200792.1"/>
    <property type="molecule type" value="Genomic_DNA"/>
</dbReference>
<keyword evidence="1" id="KW-0812">Transmembrane</keyword>
<evidence type="ECO:0000256" key="1">
    <source>
        <dbReference type="SAM" id="Phobius"/>
    </source>
</evidence>
<name>A0ABD5Z6K5_9EURY</name>
<proteinExistence type="predicted"/>
<dbReference type="InterPro" id="IPR055894">
    <property type="entry name" value="DUF7471"/>
</dbReference>
<dbReference type="AlphaFoldDB" id="A0ABD5Z6K5"/>
<organism evidence="2 3">
    <name type="scientific">Halospeciosus flavus</name>
    <dbReference type="NCBI Taxonomy" id="3032283"/>
    <lineage>
        <taxon>Archaea</taxon>
        <taxon>Methanobacteriati</taxon>
        <taxon>Methanobacteriota</taxon>
        <taxon>Stenosarchaea group</taxon>
        <taxon>Halobacteria</taxon>
        <taxon>Halobacteriales</taxon>
        <taxon>Halobacteriaceae</taxon>
        <taxon>Halospeciosus</taxon>
    </lineage>
</organism>
<feature type="transmembrane region" description="Helical" evidence="1">
    <location>
        <begin position="99"/>
        <end position="119"/>
    </location>
</feature>
<feature type="transmembrane region" description="Helical" evidence="1">
    <location>
        <begin position="36"/>
        <end position="60"/>
    </location>
</feature>
<evidence type="ECO:0000313" key="2">
    <source>
        <dbReference type="EMBL" id="MFC7200792.1"/>
    </source>
</evidence>
<protein>
    <submittedName>
        <fullName evidence="2">Uncharacterized protein</fullName>
    </submittedName>
</protein>
<evidence type="ECO:0000313" key="3">
    <source>
        <dbReference type="Proteomes" id="UP001596447"/>
    </source>
</evidence>
<reference evidence="2 3" key="1">
    <citation type="journal article" date="2019" name="Int. J. Syst. Evol. Microbiol.">
        <title>The Global Catalogue of Microorganisms (GCM) 10K type strain sequencing project: providing services to taxonomists for standard genome sequencing and annotation.</title>
        <authorList>
            <consortium name="The Broad Institute Genomics Platform"/>
            <consortium name="The Broad Institute Genome Sequencing Center for Infectious Disease"/>
            <person name="Wu L."/>
            <person name="Ma J."/>
        </authorList>
    </citation>
    <scope>NUCLEOTIDE SEQUENCE [LARGE SCALE GENOMIC DNA]</scope>
    <source>
        <strain evidence="2 3">XZGYJ-43</strain>
    </source>
</reference>
<keyword evidence="3" id="KW-1185">Reference proteome</keyword>